<evidence type="ECO:0000256" key="6">
    <source>
        <dbReference type="ARBA" id="ARBA00022989"/>
    </source>
</evidence>
<feature type="transmembrane region" description="Helical" evidence="8">
    <location>
        <begin position="248"/>
        <end position="266"/>
    </location>
</feature>
<evidence type="ECO:0000256" key="7">
    <source>
        <dbReference type="ARBA" id="ARBA00023136"/>
    </source>
</evidence>
<keyword evidence="5 8" id="KW-0812">Transmembrane</keyword>
<evidence type="ECO:0000256" key="5">
    <source>
        <dbReference type="ARBA" id="ARBA00022692"/>
    </source>
</evidence>
<keyword evidence="3" id="KW-1003">Cell membrane</keyword>
<sequence>MNLKYGLTQIFFFASVCAMMGYASNYLLGMGCSNSEIGITLALCSVIAVFLQPTLASIADRIETSKLNRMIQLILAITIVFSLILYFIPLPQMALLGCVVVVFSLTSSLMPLINALAFVFEKYGCKINFGLARGLGSGAYALTSMIIGYVVNAVDITIMPFAYILFNGLLYIVISTYHIGKAETEGVQSEKTEEAQASNQMSMFAFMMKYKRLVLFFAGFVCVYFAHTIINNFFIQVVTNVGGTDSDMGNAISLAAFLEIPIMFLFNKINTKIKITTLLRVSLLCFALKHLLTYLATNMFMVYAAQVLQMGAFALFTPAAVYYVNQLVSKEDMVKGQSLLTASQTLSGVFASLLGGILLDSIGVQTSLMIGAILSFVGLAIGFVSIEHVARETQEA</sequence>
<dbReference type="GO" id="GO:0030395">
    <property type="term" value="F:lactose binding"/>
    <property type="evidence" value="ECO:0007669"/>
    <property type="project" value="TreeGrafter"/>
</dbReference>
<dbReference type="PROSITE" id="PS50850">
    <property type="entry name" value="MFS"/>
    <property type="match status" value="1"/>
</dbReference>
<evidence type="ECO:0000313" key="10">
    <source>
        <dbReference type="EMBL" id="HIU13239.1"/>
    </source>
</evidence>
<feature type="transmembrane region" description="Helical" evidence="8">
    <location>
        <begin position="368"/>
        <end position="386"/>
    </location>
</feature>
<reference evidence="10" key="2">
    <citation type="journal article" date="2021" name="PeerJ">
        <title>Extensive microbial diversity within the chicken gut microbiome revealed by metagenomics and culture.</title>
        <authorList>
            <person name="Gilroy R."/>
            <person name="Ravi A."/>
            <person name="Getino M."/>
            <person name="Pursley I."/>
            <person name="Horton D.L."/>
            <person name="Alikhan N.F."/>
            <person name="Baker D."/>
            <person name="Gharbi K."/>
            <person name="Hall N."/>
            <person name="Watson M."/>
            <person name="Adriaenssens E.M."/>
            <person name="Foster-Nyarko E."/>
            <person name="Jarju S."/>
            <person name="Secka A."/>
            <person name="Antonio M."/>
            <person name="Oren A."/>
            <person name="Chaudhuri R.R."/>
            <person name="La Ragione R."/>
            <person name="Hildebrand F."/>
            <person name="Pallen M.J."/>
        </authorList>
    </citation>
    <scope>NUCLEOTIDE SEQUENCE</scope>
    <source>
        <strain evidence="10">CHK195-11698</strain>
    </source>
</reference>
<dbReference type="PANTHER" id="PTHR23522:SF10">
    <property type="entry name" value="3-PHENYLPROPIONIC ACID TRANSPORTER-RELATED"/>
    <property type="match status" value="1"/>
</dbReference>
<dbReference type="Gene3D" id="1.20.1250.20">
    <property type="entry name" value="MFS general substrate transporter like domains"/>
    <property type="match status" value="2"/>
</dbReference>
<organism evidence="10 11">
    <name type="scientific">Candidatus Fimiplasma intestinipullorum</name>
    <dbReference type="NCBI Taxonomy" id="2840825"/>
    <lineage>
        <taxon>Bacteria</taxon>
        <taxon>Bacillati</taxon>
        <taxon>Bacillota</taxon>
        <taxon>Clostridia</taxon>
        <taxon>Eubacteriales</taxon>
        <taxon>Candidatus Fimiplasma</taxon>
    </lineage>
</organism>
<accession>A0A9D1KZZ3</accession>
<name>A0A9D1KZZ3_9FIRM</name>
<reference evidence="10" key="1">
    <citation type="submission" date="2020-10" db="EMBL/GenBank/DDBJ databases">
        <authorList>
            <person name="Gilroy R."/>
        </authorList>
    </citation>
    <scope>NUCLEOTIDE SEQUENCE</scope>
    <source>
        <strain evidence="10">CHK195-11698</strain>
    </source>
</reference>
<keyword evidence="2" id="KW-0813">Transport</keyword>
<comment type="subcellular location">
    <subcellularLocation>
        <location evidence="1">Cell inner membrane</location>
        <topology evidence="1">Multi-pass membrane protein</topology>
    </subcellularLocation>
</comment>
<keyword evidence="4" id="KW-0997">Cell inner membrane</keyword>
<dbReference type="InterPro" id="IPR020846">
    <property type="entry name" value="MFS_dom"/>
</dbReference>
<feature type="transmembrane region" description="Helical" evidence="8">
    <location>
        <begin position="94"/>
        <end position="119"/>
    </location>
</feature>
<feature type="transmembrane region" description="Helical" evidence="8">
    <location>
        <begin position="213"/>
        <end position="236"/>
    </location>
</feature>
<feature type="transmembrane region" description="Helical" evidence="8">
    <location>
        <begin position="39"/>
        <end position="58"/>
    </location>
</feature>
<feature type="transmembrane region" description="Helical" evidence="8">
    <location>
        <begin position="345"/>
        <end position="362"/>
    </location>
</feature>
<feature type="transmembrane region" description="Helical" evidence="8">
    <location>
        <begin position="131"/>
        <end position="150"/>
    </location>
</feature>
<feature type="domain" description="Major facilitator superfamily (MFS) profile" evidence="9">
    <location>
        <begin position="212"/>
        <end position="396"/>
    </location>
</feature>
<evidence type="ECO:0000256" key="1">
    <source>
        <dbReference type="ARBA" id="ARBA00004429"/>
    </source>
</evidence>
<dbReference type="InterPro" id="IPR036259">
    <property type="entry name" value="MFS_trans_sf"/>
</dbReference>
<evidence type="ECO:0000256" key="8">
    <source>
        <dbReference type="SAM" id="Phobius"/>
    </source>
</evidence>
<dbReference type="GO" id="GO:0015528">
    <property type="term" value="F:lactose:proton symporter activity"/>
    <property type="evidence" value="ECO:0007669"/>
    <property type="project" value="TreeGrafter"/>
</dbReference>
<dbReference type="Pfam" id="PF12832">
    <property type="entry name" value="MFS_1_like"/>
    <property type="match status" value="1"/>
</dbReference>
<keyword evidence="6 8" id="KW-1133">Transmembrane helix</keyword>
<dbReference type="GO" id="GO:0005886">
    <property type="term" value="C:plasma membrane"/>
    <property type="evidence" value="ECO:0007669"/>
    <property type="project" value="UniProtKB-SubCell"/>
</dbReference>
<proteinExistence type="predicted"/>
<dbReference type="InterPro" id="IPR024989">
    <property type="entry name" value="MFS_assoc_dom"/>
</dbReference>
<dbReference type="SUPFAM" id="SSF103473">
    <property type="entry name" value="MFS general substrate transporter"/>
    <property type="match status" value="1"/>
</dbReference>
<evidence type="ECO:0000256" key="3">
    <source>
        <dbReference type="ARBA" id="ARBA00022475"/>
    </source>
</evidence>
<dbReference type="EMBL" id="DVMJ01000032">
    <property type="protein sequence ID" value="HIU13239.1"/>
    <property type="molecule type" value="Genomic_DNA"/>
</dbReference>
<evidence type="ECO:0000313" key="11">
    <source>
        <dbReference type="Proteomes" id="UP000824175"/>
    </source>
</evidence>
<dbReference type="AlphaFoldDB" id="A0A9D1KZZ3"/>
<dbReference type="Proteomes" id="UP000824175">
    <property type="component" value="Unassembled WGS sequence"/>
</dbReference>
<dbReference type="PROSITE" id="PS51257">
    <property type="entry name" value="PROKAR_LIPOPROTEIN"/>
    <property type="match status" value="1"/>
</dbReference>
<evidence type="ECO:0000256" key="4">
    <source>
        <dbReference type="ARBA" id="ARBA00022519"/>
    </source>
</evidence>
<feature type="transmembrane region" description="Helical" evidence="8">
    <location>
        <begin position="156"/>
        <end position="174"/>
    </location>
</feature>
<feature type="transmembrane region" description="Helical" evidence="8">
    <location>
        <begin position="278"/>
        <end position="297"/>
    </location>
</feature>
<protein>
    <submittedName>
        <fullName evidence="10">MFS transporter</fullName>
    </submittedName>
</protein>
<keyword evidence="7 8" id="KW-0472">Membrane</keyword>
<evidence type="ECO:0000256" key="2">
    <source>
        <dbReference type="ARBA" id="ARBA00022448"/>
    </source>
</evidence>
<comment type="caution">
    <text evidence="10">The sequence shown here is derived from an EMBL/GenBank/DDBJ whole genome shotgun (WGS) entry which is preliminary data.</text>
</comment>
<gene>
    <name evidence="10" type="ORF">IAD15_04130</name>
</gene>
<feature type="transmembrane region" description="Helical" evidence="8">
    <location>
        <begin position="70"/>
        <end position="88"/>
    </location>
</feature>
<evidence type="ECO:0000259" key="9">
    <source>
        <dbReference type="PROSITE" id="PS50850"/>
    </source>
</evidence>
<feature type="transmembrane region" description="Helical" evidence="8">
    <location>
        <begin position="303"/>
        <end position="324"/>
    </location>
</feature>
<dbReference type="PANTHER" id="PTHR23522">
    <property type="entry name" value="BLL5896 PROTEIN"/>
    <property type="match status" value="1"/>
</dbReference>